<feature type="compositionally biased region" description="Acidic residues" evidence="1">
    <location>
        <begin position="96"/>
        <end position="107"/>
    </location>
</feature>
<keyword evidence="4" id="KW-1185">Reference proteome</keyword>
<proteinExistence type="predicted"/>
<organism evidence="3 4">
    <name type="scientific">Phytophthora fragariaefolia</name>
    <dbReference type="NCBI Taxonomy" id="1490495"/>
    <lineage>
        <taxon>Eukaryota</taxon>
        <taxon>Sar</taxon>
        <taxon>Stramenopiles</taxon>
        <taxon>Oomycota</taxon>
        <taxon>Peronosporomycetes</taxon>
        <taxon>Peronosporales</taxon>
        <taxon>Peronosporaceae</taxon>
        <taxon>Phytophthora</taxon>
    </lineage>
</organism>
<dbReference type="InterPro" id="IPR049203">
    <property type="entry name" value="DUF6818"/>
</dbReference>
<dbReference type="Proteomes" id="UP001165121">
    <property type="component" value="Unassembled WGS sequence"/>
</dbReference>
<dbReference type="EMBL" id="BSXT01000279">
    <property type="protein sequence ID" value="GMF23235.1"/>
    <property type="molecule type" value="Genomic_DNA"/>
</dbReference>
<accession>A0A9W6TZY9</accession>
<dbReference type="Pfam" id="PF20681">
    <property type="entry name" value="DUF6818"/>
    <property type="match status" value="1"/>
</dbReference>
<feature type="compositionally biased region" description="Basic and acidic residues" evidence="1">
    <location>
        <begin position="122"/>
        <end position="135"/>
    </location>
</feature>
<protein>
    <submittedName>
        <fullName evidence="3">Unnamed protein product</fullName>
    </submittedName>
</protein>
<name>A0A9W6TZY9_9STRA</name>
<gene>
    <name evidence="3" type="ORF">Pfra01_000362700</name>
</gene>
<evidence type="ECO:0000313" key="3">
    <source>
        <dbReference type="EMBL" id="GMF23235.1"/>
    </source>
</evidence>
<reference evidence="3" key="1">
    <citation type="submission" date="2023-04" db="EMBL/GenBank/DDBJ databases">
        <title>Phytophthora fragariaefolia NBRC 109709.</title>
        <authorList>
            <person name="Ichikawa N."/>
            <person name="Sato H."/>
            <person name="Tonouchi N."/>
        </authorList>
    </citation>
    <scope>NUCLEOTIDE SEQUENCE</scope>
    <source>
        <strain evidence="3">NBRC 109709</strain>
    </source>
</reference>
<sequence length="190" mass="20656">MERKWAVREFDSLIRKFCNLYGKSKPTEKGGAHTFHNGCDNGVDDALLLNELTSIVNKNIEDTHVSAKSGVEASAEGKEDEDDAASSSTHPGEADMSSDENTPEETTGDNNPRGLRNQMPPERTKTWIAGDRRDPTSSSPETSSMTSAIPHQMERPYWSSQPIARVGATTRPLLPSKEIGTVSTPELVAG</sequence>
<evidence type="ECO:0000313" key="4">
    <source>
        <dbReference type="Proteomes" id="UP001165121"/>
    </source>
</evidence>
<feature type="compositionally biased region" description="Low complexity" evidence="1">
    <location>
        <begin position="136"/>
        <end position="147"/>
    </location>
</feature>
<feature type="domain" description="DUF6818" evidence="2">
    <location>
        <begin position="2"/>
        <end position="31"/>
    </location>
</feature>
<feature type="region of interest" description="Disordered" evidence="1">
    <location>
        <begin position="169"/>
        <end position="190"/>
    </location>
</feature>
<evidence type="ECO:0000256" key="1">
    <source>
        <dbReference type="SAM" id="MobiDB-lite"/>
    </source>
</evidence>
<feature type="region of interest" description="Disordered" evidence="1">
    <location>
        <begin position="67"/>
        <end position="156"/>
    </location>
</feature>
<comment type="caution">
    <text evidence="3">The sequence shown here is derived from an EMBL/GenBank/DDBJ whole genome shotgun (WGS) entry which is preliminary data.</text>
</comment>
<evidence type="ECO:0000259" key="2">
    <source>
        <dbReference type="Pfam" id="PF20681"/>
    </source>
</evidence>
<dbReference type="AlphaFoldDB" id="A0A9W6TZY9"/>